<feature type="chain" id="PRO_5001915399" description="Tetratricopeptide repeat protein" evidence="1">
    <location>
        <begin position="20"/>
        <end position="313"/>
    </location>
</feature>
<reference evidence="2 3" key="1">
    <citation type="submission" date="2014-07" db="EMBL/GenBank/DDBJ databases">
        <authorList>
            <person name="McCorrison J."/>
            <person name="Sanka R."/>
            <person name="Torralba M."/>
            <person name="Gillis M."/>
            <person name="Haft D.H."/>
            <person name="Methe B."/>
            <person name="Sutton G."/>
            <person name="Nelson K.E."/>
        </authorList>
    </citation>
    <scope>NUCLEOTIDE SEQUENCE [LARGE SCALE GENOMIC DNA]</scope>
    <source>
        <strain evidence="2 3">DNF00853</strain>
    </source>
</reference>
<sequence length="313" mass="35227">MKRILSLFITLFSVLASFAQSDKSISIASWIDDGKVPIEAQRFLENKLQEIVLSKGYTYNNTVERFVLAAKIDITQKDIAPTMPARISAKMDITLFVGDVMENKQFASCRMQVSGIGTNDTKTYISAFRKIDSKKECIKSMLDEANKNIVDYYTNHCTEITTRAKGLAARQQYDEAIATLVSVPNICNECFSQCQQMATDIYKQGIDAETAILLNKAKAIWAAHPNKKGAEEVGNIIAQVNPQSGNYKQAVRLRNEISSKLRADDKRAWDYKMKQQADSHARQLKTIEAARAIGIAWANNRPKTIYKTMIYGW</sequence>
<evidence type="ECO:0000256" key="1">
    <source>
        <dbReference type="SAM" id="SignalP"/>
    </source>
</evidence>
<keyword evidence="1" id="KW-0732">Signal</keyword>
<dbReference type="EMBL" id="JRNN01000097">
    <property type="protein sequence ID" value="KGF32891.1"/>
    <property type="molecule type" value="Genomic_DNA"/>
</dbReference>
<accession>A0A095ZEV8</accession>
<dbReference type="RefSeq" id="WP_036875164.1">
    <property type="nucleotide sequence ID" value="NZ_JRNN01000097.1"/>
</dbReference>
<comment type="caution">
    <text evidence="2">The sequence shown here is derived from an EMBL/GenBank/DDBJ whole genome shotgun (WGS) entry which is preliminary data.</text>
</comment>
<proteinExistence type="predicted"/>
<gene>
    <name evidence="2" type="ORF">HMPREF2137_12850</name>
</gene>
<organism evidence="2 3">
    <name type="scientific">Hoylesella buccalis DNF00853</name>
    <dbReference type="NCBI Taxonomy" id="1401074"/>
    <lineage>
        <taxon>Bacteria</taxon>
        <taxon>Pseudomonadati</taxon>
        <taxon>Bacteroidota</taxon>
        <taxon>Bacteroidia</taxon>
        <taxon>Bacteroidales</taxon>
        <taxon>Prevotellaceae</taxon>
        <taxon>Hoylesella</taxon>
    </lineage>
</organism>
<evidence type="ECO:0000313" key="2">
    <source>
        <dbReference type="EMBL" id="KGF32891.1"/>
    </source>
</evidence>
<dbReference type="AlphaFoldDB" id="A0A095ZEV8"/>
<evidence type="ECO:0008006" key="4">
    <source>
        <dbReference type="Google" id="ProtNLM"/>
    </source>
</evidence>
<dbReference type="OrthoDB" id="1049190at2"/>
<evidence type="ECO:0000313" key="3">
    <source>
        <dbReference type="Proteomes" id="UP000029556"/>
    </source>
</evidence>
<name>A0A095ZEV8_9BACT</name>
<protein>
    <recommendedName>
        <fullName evidence="4">Tetratricopeptide repeat protein</fullName>
    </recommendedName>
</protein>
<feature type="signal peptide" evidence="1">
    <location>
        <begin position="1"/>
        <end position="19"/>
    </location>
</feature>
<dbReference type="Proteomes" id="UP000029556">
    <property type="component" value="Unassembled WGS sequence"/>
</dbReference>